<name>A0ABP8H9V8_9BACT</name>
<feature type="chain" id="PRO_5046296780" description="TonB C-terminal domain-containing protein" evidence="1">
    <location>
        <begin position="21"/>
        <end position="136"/>
    </location>
</feature>
<dbReference type="Pfam" id="PF03544">
    <property type="entry name" value="TonB_C"/>
    <property type="match status" value="1"/>
</dbReference>
<reference evidence="4" key="1">
    <citation type="journal article" date="2019" name="Int. J. Syst. Evol. Microbiol.">
        <title>The Global Catalogue of Microorganisms (GCM) 10K type strain sequencing project: providing services to taxonomists for standard genome sequencing and annotation.</title>
        <authorList>
            <consortium name="The Broad Institute Genomics Platform"/>
            <consortium name="The Broad Institute Genome Sequencing Center for Infectious Disease"/>
            <person name="Wu L."/>
            <person name="Ma J."/>
        </authorList>
    </citation>
    <scope>NUCLEOTIDE SEQUENCE [LARGE SCALE GENOMIC DNA]</scope>
    <source>
        <strain evidence="4">JCM 17919</strain>
    </source>
</reference>
<dbReference type="Gene3D" id="3.30.1150.10">
    <property type="match status" value="1"/>
</dbReference>
<evidence type="ECO:0000313" key="4">
    <source>
        <dbReference type="Proteomes" id="UP001501725"/>
    </source>
</evidence>
<gene>
    <name evidence="3" type="ORF">GCM10023184_31720</name>
</gene>
<dbReference type="EMBL" id="BAABGY010000009">
    <property type="protein sequence ID" value="GAA4336415.1"/>
    <property type="molecule type" value="Genomic_DNA"/>
</dbReference>
<keyword evidence="1" id="KW-0732">Signal</keyword>
<comment type="caution">
    <text evidence="3">The sequence shown here is derived from an EMBL/GenBank/DDBJ whole genome shotgun (WGS) entry which is preliminary data.</text>
</comment>
<keyword evidence="4" id="KW-1185">Reference proteome</keyword>
<sequence length="136" mass="14990">MKTFTLFAALLLVFNLSAIARNTEDKPATTATSELVAPAFRGGNKAHNAFRMDILNKMIRTAMLQQLPAGSYNVVLSFDVDARGNVSNVQAVSKNGFGLEAKAVELFRKSARWTPAQKAGQNIKARHTENFRFEVM</sequence>
<evidence type="ECO:0000259" key="2">
    <source>
        <dbReference type="Pfam" id="PF03544"/>
    </source>
</evidence>
<accession>A0ABP8H9V8</accession>
<dbReference type="Proteomes" id="UP001501725">
    <property type="component" value="Unassembled WGS sequence"/>
</dbReference>
<feature type="domain" description="TonB C-terminal" evidence="2">
    <location>
        <begin position="73"/>
        <end position="134"/>
    </location>
</feature>
<dbReference type="RefSeq" id="WP_345256739.1">
    <property type="nucleotide sequence ID" value="NZ_BAABGY010000009.1"/>
</dbReference>
<evidence type="ECO:0000313" key="3">
    <source>
        <dbReference type="EMBL" id="GAA4336415.1"/>
    </source>
</evidence>
<feature type="signal peptide" evidence="1">
    <location>
        <begin position="1"/>
        <end position="20"/>
    </location>
</feature>
<dbReference type="SUPFAM" id="SSF74653">
    <property type="entry name" value="TolA/TonB C-terminal domain"/>
    <property type="match status" value="1"/>
</dbReference>
<proteinExistence type="predicted"/>
<dbReference type="InterPro" id="IPR037682">
    <property type="entry name" value="TonB_C"/>
</dbReference>
<organism evidence="3 4">
    <name type="scientific">Flaviaesturariibacter amylovorans</name>
    <dbReference type="NCBI Taxonomy" id="1084520"/>
    <lineage>
        <taxon>Bacteria</taxon>
        <taxon>Pseudomonadati</taxon>
        <taxon>Bacteroidota</taxon>
        <taxon>Chitinophagia</taxon>
        <taxon>Chitinophagales</taxon>
        <taxon>Chitinophagaceae</taxon>
        <taxon>Flaviaestuariibacter</taxon>
    </lineage>
</organism>
<evidence type="ECO:0000256" key="1">
    <source>
        <dbReference type="SAM" id="SignalP"/>
    </source>
</evidence>
<protein>
    <recommendedName>
        <fullName evidence="2">TonB C-terminal domain-containing protein</fullName>
    </recommendedName>
</protein>